<dbReference type="STRING" id="38772.ENSGAGP00000000565"/>
<keyword evidence="4 12" id="KW-0812">Transmembrane</keyword>
<keyword evidence="2 13" id="KW-1003">Cell membrane</keyword>
<dbReference type="InterPro" id="IPR050516">
    <property type="entry name" value="Olfactory_GPCR"/>
</dbReference>
<keyword evidence="6 13" id="KW-1133">Transmembrane helix</keyword>
<comment type="similarity">
    <text evidence="12">Belongs to the G-protein coupled receptor 1 family.</text>
</comment>
<evidence type="ECO:0000256" key="8">
    <source>
        <dbReference type="ARBA" id="ARBA00023136"/>
    </source>
</evidence>
<dbReference type="GO" id="GO:0004930">
    <property type="term" value="F:G protein-coupled receptor activity"/>
    <property type="evidence" value="ECO:0007669"/>
    <property type="project" value="UniProtKB-KW"/>
</dbReference>
<organism evidence="15 16">
    <name type="scientific">Gopherus agassizii</name>
    <name type="common">Agassiz's desert tortoise</name>
    <dbReference type="NCBI Taxonomy" id="38772"/>
    <lineage>
        <taxon>Eukaryota</taxon>
        <taxon>Metazoa</taxon>
        <taxon>Chordata</taxon>
        <taxon>Craniata</taxon>
        <taxon>Vertebrata</taxon>
        <taxon>Euteleostomi</taxon>
        <taxon>Archelosauria</taxon>
        <taxon>Testudinata</taxon>
        <taxon>Testudines</taxon>
        <taxon>Cryptodira</taxon>
        <taxon>Durocryptodira</taxon>
        <taxon>Testudinoidea</taxon>
        <taxon>Testudinidae</taxon>
        <taxon>Gopherus</taxon>
    </lineage>
</organism>
<dbReference type="SUPFAM" id="SSF81321">
    <property type="entry name" value="Family A G protein-coupled receptor-like"/>
    <property type="match status" value="1"/>
</dbReference>
<evidence type="ECO:0000256" key="5">
    <source>
        <dbReference type="ARBA" id="ARBA00022725"/>
    </source>
</evidence>
<evidence type="ECO:0000256" key="12">
    <source>
        <dbReference type="RuleBase" id="RU000688"/>
    </source>
</evidence>
<keyword evidence="3 13" id="KW-0716">Sensory transduction</keyword>
<dbReference type="PANTHER" id="PTHR26452">
    <property type="entry name" value="OLFACTORY RECEPTOR"/>
    <property type="match status" value="1"/>
</dbReference>
<dbReference type="Pfam" id="PF13853">
    <property type="entry name" value="7tm_4"/>
    <property type="match status" value="1"/>
</dbReference>
<evidence type="ECO:0000313" key="15">
    <source>
        <dbReference type="Ensembl" id="ENSGAGP00000000565.1"/>
    </source>
</evidence>
<feature type="transmembrane region" description="Helical" evidence="13">
    <location>
        <begin position="25"/>
        <end position="47"/>
    </location>
</feature>
<dbReference type="Ensembl" id="ENSGAGT00000000634.1">
    <property type="protein sequence ID" value="ENSGAGP00000000565.1"/>
    <property type="gene ID" value="ENSGAGG00000000469.1"/>
</dbReference>
<dbReference type="InterPro" id="IPR000276">
    <property type="entry name" value="GPCR_Rhodpsn"/>
</dbReference>
<dbReference type="Proteomes" id="UP000291020">
    <property type="component" value="Unassembled WGS sequence"/>
</dbReference>
<evidence type="ECO:0000256" key="4">
    <source>
        <dbReference type="ARBA" id="ARBA00022692"/>
    </source>
</evidence>
<evidence type="ECO:0000256" key="1">
    <source>
        <dbReference type="ARBA" id="ARBA00004651"/>
    </source>
</evidence>
<dbReference type="GO" id="GO:0004984">
    <property type="term" value="F:olfactory receptor activity"/>
    <property type="evidence" value="ECO:0007669"/>
    <property type="project" value="InterPro"/>
</dbReference>
<keyword evidence="11 12" id="KW-0807">Transducer</keyword>
<feature type="transmembrane region" description="Helical" evidence="13">
    <location>
        <begin position="193"/>
        <end position="222"/>
    </location>
</feature>
<feature type="transmembrane region" description="Helical" evidence="13">
    <location>
        <begin position="269"/>
        <end position="288"/>
    </location>
</feature>
<dbReference type="InterPro" id="IPR000725">
    <property type="entry name" value="Olfact_rcpt"/>
</dbReference>
<dbReference type="Gene3D" id="1.20.1070.10">
    <property type="entry name" value="Rhodopsin 7-helix transmembrane proteins"/>
    <property type="match status" value="1"/>
</dbReference>
<keyword evidence="8 13" id="KW-0472">Membrane</keyword>
<dbReference type="PROSITE" id="PS00237">
    <property type="entry name" value="G_PROTEIN_RECEP_F1_1"/>
    <property type="match status" value="1"/>
</dbReference>
<sequence length="335" mass="37414">MTGNQTIIPEFILLGFGNLPQLQTLLFLIIYIVTVAGNVLIIAVVVADQHFHTPMYFFLGNLSFLETCYTSTILPKVLASLRTGDRTISFSGCITQFYIFGSQASTECLILSVMSYDRYLAICKPLHYAVLMNSRFCLQLTACSWVSGFLAPLPMMLLISQLTFCSPSEVDHFFCDLSPIIKLACSDTLMLEIYAFVLCSILTLPPFLLTLMSYVSIVTTILRIPSTTGRQKAFSTCSSHLIVVTIFYGTLVIVYLLSDSDALRDLNKIFSVFYGVLTPLVNPLIYSLRNKKVKEALRKTIIGFFLSFAGNQIFLANIQNGPIMGISFWKLKSYV</sequence>
<feature type="domain" description="G-protein coupled receptors family 1 profile" evidence="14">
    <location>
        <begin position="37"/>
        <end position="286"/>
    </location>
</feature>
<dbReference type="FunFam" id="1.20.1070.10:FF:000010">
    <property type="entry name" value="Olfactory receptor"/>
    <property type="match status" value="1"/>
</dbReference>
<dbReference type="InterPro" id="IPR017452">
    <property type="entry name" value="GPCR_Rhodpsn_7TM"/>
</dbReference>
<reference evidence="16" key="1">
    <citation type="journal article" date="2017" name="PLoS ONE">
        <title>The Agassiz's desert tortoise genome provides a resource for the conservation of a threatened species.</title>
        <authorList>
            <person name="Tollis M."/>
            <person name="DeNardo D.F."/>
            <person name="Cornelius J.A."/>
            <person name="Dolby G.A."/>
            <person name="Edwards T."/>
            <person name="Henen B.T."/>
            <person name="Karl A.E."/>
            <person name="Murphy R.W."/>
            <person name="Kusumi K."/>
        </authorList>
    </citation>
    <scope>NUCLEOTIDE SEQUENCE [LARGE SCALE GENOMIC DNA]</scope>
</reference>
<keyword evidence="5 13" id="KW-0552">Olfaction</keyword>
<reference evidence="15" key="3">
    <citation type="submission" date="2025-09" db="UniProtKB">
        <authorList>
            <consortium name="Ensembl"/>
        </authorList>
    </citation>
    <scope>IDENTIFICATION</scope>
</reference>
<keyword evidence="16" id="KW-1185">Reference proteome</keyword>
<dbReference type="GO" id="GO:0005886">
    <property type="term" value="C:plasma membrane"/>
    <property type="evidence" value="ECO:0007669"/>
    <property type="project" value="UniProtKB-SubCell"/>
</dbReference>
<feature type="transmembrane region" description="Helical" evidence="13">
    <location>
        <begin position="234"/>
        <end position="257"/>
    </location>
</feature>
<feature type="transmembrane region" description="Helical" evidence="13">
    <location>
        <begin position="300"/>
        <end position="318"/>
    </location>
</feature>
<dbReference type="CDD" id="cd15911">
    <property type="entry name" value="7tmA_OR11A-like"/>
    <property type="match status" value="1"/>
</dbReference>
<protein>
    <recommendedName>
        <fullName evidence="13">Olfactory receptor</fullName>
    </recommendedName>
</protein>
<evidence type="ECO:0000256" key="9">
    <source>
        <dbReference type="ARBA" id="ARBA00023170"/>
    </source>
</evidence>
<dbReference type="PRINTS" id="PR00237">
    <property type="entry name" value="GPCRRHODOPSN"/>
</dbReference>
<evidence type="ECO:0000259" key="14">
    <source>
        <dbReference type="PROSITE" id="PS50262"/>
    </source>
</evidence>
<feature type="transmembrane region" description="Helical" evidence="13">
    <location>
        <begin position="136"/>
        <end position="159"/>
    </location>
</feature>
<reference evidence="15" key="2">
    <citation type="submission" date="2025-08" db="UniProtKB">
        <authorList>
            <consortium name="Ensembl"/>
        </authorList>
    </citation>
    <scope>IDENTIFICATION</scope>
</reference>
<keyword evidence="7 12" id="KW-0297">G-protein coupled receptor</keyword>
<evidence type="ECO:0000256" key="2">
    <source>
        <dbReference type="ARBA" id="ARBA00022475"/>
    </source>
</evidence>
<dbReference type="PRINTS" id="PR00245">
    <property type="entry name" value="OLFACTORYR"/>
</dbReference>
<evidence type="ECO:0000256" key="10">
    <source>
        <dbReference type="ARBA" id="ARBA00023180"/>
    </source>
</evidence>
<comment type="subcellular location">
    <subcellularLocation>
        <location evidence="1 13">Cell membrane</location>
        <topology evidence="1 13">Multi-pass membrane protein</topology>
    </subcellularLocation>
</comment>
<dbReference type="AlphaFoldDB" id="A0A452GG63"/>
<evidence type="ECO:0000256" key="3">
    <source>
        <dbReference type="ARBA" id="ARBA00022606"/>
    </source>
</evidence>
<evidence type="ECO:0000313" key="16">
    <source>
        <dbReference type="Proteomes" id="UP000291020"/>
    </source>
</evidence>
<evidence type="ECO:0000256" key="11">
    <source>
        <dbReference type="ARBA" id="ARBA00023224"/>
    </source>
</evidence>
<accession>A0A452GG63</accession>
<evidence type="ECO:0000256" key="13">
    <source>
        <dbReference type="RuleBase" id="RU363047"/>
    </source>
</evidence>
<keyword evidence="10" id="KW-0325">Glycoprotein</keyword>
<evidence type="ECO:0000256" key="6">
    <source>
        <dbReference type="ARBA" id="ARBA00022989"/>
    </source>
</evidence>
<keyword evidence="9 12" id="KW-0675">Receptor</keyword>
<dbReference type="PROSITE" id="PS50262">
    <property type="entry name" value="G_PROTEIN_RECEP_F1_2"/>
    <property type="match status" value="1"/>
</dbReference>
<evidence type="ECO:0000256" key="7">
    <source>
        <dbReference type="ARBA" id="ARBA00023040"/>
    </source>
</evidence>
<proteinExistence type="inferred from homology"/>
<name>A0A452GG63_9SAUR</name>